<organism evidence="8 9">
    <name type="scientific">Trametes cubensis</name>
    <dbReference type="NCBI Taxonomy" id="1111947"/>
    <lineage>
        <taxon>Eukaryota</taxon>
        <taxon>Fungi</taxon>
        <taxon>Dikarya</taxon>
        <taxon>Basidiomycota</taxon>
        <taxon>Agaricomycotina</taxon>
        <taxon>Agaricomycetes</taxon>
        <taxon>Polyporales</taxon>
        <taxon>Polyporaceae</taxon>
        <taxon>Trametes</taxon>
    </lineage>
</organism>
<accession>A0AAD7XI89</accession>
<feature type="compositionally biased region" description="Low complexity" evidence="6">
    <location>
        <begin position="466"/>
        <end position="478"/>
    </location>
</feature>
<evidence type="ECO:0000313" key="9">
    <source>
        <dbReference type="Proteomes" id="UP001215151"/>
    </source>
</evidence>
<dbReference type="PROSITE" id="PS50815">
    <property type="entry name" value="HORMA"/>
    <property type="match status" value="1"/>
</dbReference>
<feature type="region of interest" description="Disordered" evidence="6">
    <location>
        <begin position="778"/>
        <end position="830"/>
    </location>
</feature>
<comment type="subcellular location">
    <subcellularLocation>
        <location evidence="2">Chromosome</location>
    </subcellularLocation>
    <subcellularLocation>
        <location evidence="1">Nucleus</location>
    </subcellularLocation>
</comment>
<feature type="region of interest" description="Disordered" evidence="6">
    <location>
        <begin position="421"/>
        <end position="487"/>
    </location>
</feature>
<evidence type="ECO:0000256" key="6">
    <source>
        <dbReference type="SAM" id="MobiDB-lite"/>
    </source>
</evidence>
<dbReference type="AlphaFoldDB" id="A0AAD7XI89"/>
<dbReference type="SUPFAM" id="SSF56019">
    <property type="entry name" value="The spindle assembly checkpoint protein mad2"/>
    <property type="match status" value="1"/>
</dbReference>
<feature type="domain" description="HORMA" evidence="7">
    <location>
        <begin position="18"/>
        <end position="278"/>
    </location>
</feature>
<feature type="compositionally biased region" description="Basic and acidic residues" evidence="6">
    <location>
        <begin position="787"/>
        <end position="802"/>
    </location>
</feature>
<evidence type="ECO:0000256" key="2">
    <source>
        <dbReference type="ARBA" id="ARBA00004286"/>
    </source>
</evidence>
<dbReference type="GO" id="GO:0007130">
    <property type="term" value="P:synaptonemal complex assembly"/>
    <property type="evidence" value="ECO:0007669"/>
    <property type="project" value="TreeGrafter"/>
</dbReference>
<evidence type="ECO:0000256" key="3">
    <source>
        <dbReference type="ARBA" id="ARBA00022454"/>
    </source>
</evidence>
<dbReference type="PANTHER" id="PTHR48225:SF7">
    <property type="entry name" value="MEIOSIS-SPECIFIC PROTEIN HOP1"/>
    <property type="match status" value="1"/>
</dbReference>
<sequence length="830" mass="91224">MQAQATRTDQNQSVITSQQSLQSIQTLLRAGLGCITYLRNLLPSDNFSESYLTSSTSNSLSSQPSRTGSSFASTEGGRNVSGFKIMTVTRGFTEEADKLLDYLENGIFDALQKQYLRSFVFAIYLDDQDPNNIIEAYTFNFSYCKVPGSEGSVPVMSLGEDMMNLSLSATDKSRDPVADATRRGKIPTLGEVKRSLKALVKNLIQATTQMDALPKRRFATFKLFYYENTPDDYEPPHFRAGDAKRDKWFMSTHDKEEVPERCSVGSVQTGYHGVDVKVTSVSGYLPSGEDNSAPFLGTTSANPFGAPPLTPVEEATMRAEQIHIQRQDASERRVVWDADDVAVAGGGLGYDESSPTDTDKEPVFAPTAPIGIRNDEGSIVPLSQGAQEYEKAEAQYSGKPESVPACIGQLTKAPLQQGHELSPTQEIEDTQVIPSPQTSVVPSRSASRSTTPRQSTRRDCTPTAASSLPPSDIDPSPSGHGKTPEAMNSQDVVMDDSMILDLETQRVPQYPGADESIESFAQSRSGLTRSDSDVAMEQDKSSVTSVEWRMICRLKIATAASAMEVVSDGFTCGKFRCMGYHSAQDHRIPPKFICFDCRVKADRNWDLIVVHDLYPRMIAKFKDLAIQRRGIKVFETHAPDGLSAFTKLMGCESTVAGQVFKRLDAEGRFIAQETSEADESGFMETKSLATKRKPKGKGGAKGKVAQRRKNLQKAVYVFVQAIKNEEVYKDYFNPDPEVEKRLLGLSDLKPERKSRRKKNNAINDIETARSEALSRRVVHLESQTQDEGQHPEPGDPQGDLKRKASGGSQDATNARKKIKISLGPAVDLGD</sequence>
<keyword evidence="4" id="KW-0539">Nucleus</keyword>
<evidence type="ECO:0000313" key="8">
    <source>
        <dbReference type="EMBL" id="KAJ8496846.1"/>
    </source>
</evidence>
<dbReference type="InterPro" id="IPR036570">
    <property type="entry name" value="HORMA_dom_sf"/>
</dbReference>
<dbReference type="InterPro" id="IPR003511">
    <property type="entry name" value="HORMA_dom"/>
</dbReference>
<feature type="region of interest" description="Disordered" evidence="6">
    <location>
        <begin position="53"/>
        <end position="75"/>
    </location>
</feature>
<dbReference type="GO" id="GO:0005694">
    <property type="term" value="C:chromosome"/>
    <property type="evidence" value="ECO:0007669"/>
    <property type="project" value="UniProtKB-SubCell"/>
</dbReference>
<evidence type="ECO:0000259" key="7">
    <source>
        <dbReference type="PROSITE" id="PS50815"/>
    </source>
</evidence>
<comment type="caution">
    <text evidence="8">The sequence shown here is derived from an EMBL/GenBank/DDBJ whole genome shotgun (WGS) entry which is preliminary data.</text>
</comment>
<dbReference type="InterPro" id="IPR051294">
    <property type="entry name" value="HORMA_MeioticProgression"/>
</dbReference>
<reference evidence="8" key="1">
    <citation type="submission" date="2022-11" db="EMBL/GenBank/DDBJ databases">
        <title>Genome Sequence of Cubamyces cubensis.</title>
        <authorList>
            <person name="Buettner E."/>
        </authorList>
    </citation>
    <scope>NUCLEOTIDE SEQUENCE</scope>
    <source>
        <strain evidence="8">MPL-01</strain>
    </source>
</reference>
<evidence type="ECO:0000256" key="4">
    <source>
        <dbReference type="ARBA" id="ARBA00023242"/>
    </source>
</evidence>
<name>A0AAD7XI89_9APHY</name>
<keyword evidence="5" id="KW-0469">Meiosis</keyword>
<dbReference type="Gene3D" id="3.30.900.10">
    <property type="entry name" value="HORMA domain"/>
    <property type="match status" value="1"/>
</dbReference>
<keyword evidence="3" id="KW-0158">Chromosome</keyword>
<dbReference type="PANTHER" id="PTHR48225">
    <property type="entry name" value="HORMA DOMAIN-CONTAINING PROTEIN 1"/>
    <property type="match status" value="1"/>
</dbReference>
<evidence type="ECO:0000256" key="5">
    <source>
        <dbReference type="ARBA" id="ARBA00023254"/>
    </source>
</evidence>
<dbReference type="GO" id="GO:0005634">
    <property type="term" value="C:nucleus"/>
    <property type="evidence" value="ECO:0007669"/>
    <property type="project" value="UniProtKB-SubCell"/>
</dbReference>
<dbReference type="GO" id="GO:0051598">
    <property type="term" value="P:meiotic recombination checkpoint signaling"/>
    <property type="evidence" value="ECO:0007669"/>
    <property type="project" value="TreeGrafter"/>
</dbReference>
<dbReference type="EMBL" id="JAPEVG010000011">
    <property type="protein sequence ID" value="KAJ8496846.1"/>
    <property type="molecule type" value="Genomic_DNA"/>
</dbReference>
<gene>
    <name evidence="8" type="ORF">ONZ51_g911</name>
</gene>
<evidence type="ECO:0000256" key="1">
    <source>
        <dbReference type="ARBA" id="ARBA00004123"/>
    </source>
</evidence>
<feature type="compositionally biased region" description="Low complexity" evidence="6">
    <location>
        <begin position="438"/>
        <end position="454"/>
    </location>
</feature>
<feature type="compositionally biased region" description="Low complexity" evidence="6">
    <location>
        <begin position="53"/>
        <end position="65"/>
    </location>
</feature>
<dbReference type="Proteomes" id="UP001215151">
    <property type="component" value="Unassembled WGS sequence"/>
</dbReference>
<keyword evidence="9" id="KW-1185">Reference proteome</keyword>
<dbReference type="Pfam" id="PF02301">
    <property type="entry name" value="HORMA"/>
    <property type="match status" value="1"/>
</dbReference>
<proteinExistence type="predicted"/>
<protein>
    <recommendedName>
        <fullName evidence="7">HORMA domain-containing protein</fullName>
    </recommendedName>
</protein>